<keyword evidence="2" id="KW-1185">Reference proteome</keyword>
<sequence>MEVMQMKVFELCKETVREKEKLDVMREQIHKLEQVPDELGNGNDNNINVCDEENDPNLSEMDDADLTDGRTLLTSLKKRKPRVYLGMLSDAPATSRGWLGTYIIGQLVGSLHHFLPCAAAETISQKNNMADILDRIGLRIMKKGTFWREPLEPELRLALTLRYLATGDNFRTLQYGFRVSVSSISGIVREICDAIIEENMKEEYLQKPFPQRGLPRGERIFNSKLSRARRVVENIFGILANRFRCFLTTMLLKPKRQQFWQHVASTISYELRDLGMPFKWQTLRMQLLMK</sequence>
<comment type="caution">
    <text evidence="1">The sequence shown here is derived from an EMBL/GenBank/DDBJ whole genome shotgun (WGS) entry which is preliminary data.</text>
</comment>
<evidence type="ECO:0000313" key="1">
    <source>
        <dbReference type="EMBL" id="KAK4328602.1"/>
    </source>
</evidence>
<organism evidence="1 2">
    <name type="scientific">Petrolisthes manimaculis</name>
    <dbReference type="NCBI Taxonomy" id="1843537"/>
    <lineage>
        <taxon>Eukaryota</taxon>
        <taxon>Metazoa</taxon>
        <taxon>Ecdysozoa</taxon>
        <taxon>Arthropoda</taxon>
        <taxon>Crustacea</taxon>
        <taxon>Multicrustacea</taxon>
        <taxon>Malacostraca</taxon>
        <taxon>Eumalacostraca</taxon>
        <taxon>Eucarida</taxon>
        <taxon>Decapoda</taxon>
        <taxon>Pleocyemata</taxon>
        <taxon>Anomura</taxon>
        <taxon>Galatheoidea</taxon>
        <taxon>Porcellanidae</taxon>
        <taxon>Petrolisthes</taxon>
    </lineage>
</organism>
<dbReference type="Proteomes" id="UP001292094">
    <property type="component" value="Unassembled WGS sequence"/>
</dbReference>
<accession>A0AAE1QNY8</accession>
<gene>
    <name evidence="1" type="ORF">Pmani_001078</name>
</gene>
<name>A0AAE1QNY8_9EUCA</name>
<reference evidence="1" key="1">
    <citation type="submission" date="2023-11" db="EMBL/GenBank/DDBJ databases">
        <title>Genome assemblies of two species of porcelain crab, Petrolisthes cinctipes and Petrolisthes manimaculis (Anomura: Porcellanidae).</title>
        <authorList>
            <person name="Angst P."/>
        </authorList>
    </citation>
    <scope>NUCLEOTIDE SEQUENCE</scope>
    <source>
        <strain evidence="1">PB745_02</strain>
        <tissue evidence="1">Gill</tissue>
    </source>
</reference>
<dbReference type="EMBL" id="JAWZYT010000072">
    <property type="protein sequence ID" value="KAK4328602.1"/>
    <property type="molecule type" value="Genomic_DNA"/>
</dbReference>
<evidence type="ECO:0000313" key="2">
    <source>
        <dbReference type="Proteomes" id="UP001292094"/>
    </source>
</evidence>
<proteinExistence type="predicted"/>
<evidence type="ECO:0008006" key="3">
    <source>
        <dbReference type="Google" id="ProtNLM"/>
    </source>
</evidence>
<dbReference type="AlphaFoldDB" id="A0AAE1QNY8"/>
<protein>
    <recommendedName>
        <fullName evidence="3">DDE Tnp4 domain-containing protein</fullName>
    </recommendedName>
</protein>